<name>A0A5J4IZM0_9FLAO</name>
<reference evidence="3 4" key="1">
    <citation type="submission" date="2019-08" db="EMBL/GenBank/DDBJ databases">
        <title>Draft genome sequence of Ulvibacter marinus type strain NBRC 109484.</title>
        <authorList>
            <person name="Kawano K."/>
            <person name="Ushijima N."/>
            <person name="Kihara M."/>
            <person name="Itoh H."/>
        </authorList>
    </citation>
    <scope>NUCLEOTIDE SEQUENCE [LARGE SCALE GENOMIC DNA]</scope>
    <source>
        <strain evidence="3 4">NBRC 109484</strain>
    </source>
</reference>
<feature type="domain" description="Glutaredoxin" evidence="2">
    <location>
        <begin position="127"/>
        <end position="190"/>
    </location>
</feature>
<evidence type="ECO:0000313" key="4">
    <source>
        <dbReference type="Proteomes" id="UP000326509"/>
    </source>
</evidence>
<feature type="signal peptide" evidence="1">
    <location>
        <begin position="1"/>
        <end position="23"/>
    </location>
</feature>
<dbReference type="Proteomes" id="UP000326509">
    <property type="component" value="Unassembled WGS sequence"/>
</dbReference>
<evidence type="ECO:0000259" key="2">
    <source>
        <dbReference type="Pfam" id="PF00462"/>
    </source>
</evidence>
<dbReference type="Pfam" id="PF00462">
    <property type="entry name" value="Glutaredoxin"/>
    <property type="match status" value="1"/>
</dbReference>
<feature type="chain" id="PRO_5023925381" description="Glutaredoxin domain-containing protein" evidence="1">
    <location>
        <begin position="24"/>
        <end position="206"/>
    </location>
</feature>
<dbReference type="AlphaFoldDB" id="A0A5J4IZM0"/>
<dbReference type="InterPro" id="IPR002109">
    <property type="entry name" value="Glutaredoxin"/>
</dbReference>
<organism evidence="3 4">
    <name type="scientific">Patiriisocius marinus</name>
    <dbReference type="NCBI Taxonomy" id="1397112"/>
    <lineage>
        <taxon>Bacteria</taxon>
        <taxon>Pseudomonadati</taxon>
        <taxon>Bacteroidota</taxon>
        <taxon>Flavobacteriia</taxon>
        <taxon>Flavobacteriales</taxon>
        <taxon>Flavobacteriaceae</taxon>
        <taxon>Patiriisocius</taxon>
    </lineage>
</organism>
<keyword evidence="1" id="KW-0732">Signal</keyword>
<dbReference type="EMBL" id="BKCG01000002">
    <property type="protein sequence ID" value="GER58943.1"/>
    <property type="molecule type" value="Genomic_DNA"/>
</dbReference>
<evidence type="ECO:0000313" key="3">
    <source>
        <dbReference type="EMBL" id="GER58943.1"/>
    </source>
</evidence>
<keyword evidence="4" id="KW-1185">Reference proteome</keyword>
<evidence type="ECO:0000256" key="1">
    <source>
        <dbReference type="SAM" id="SignalP"/>
    </source>
</evidence>
<dbReference type="PROSITE" id="PS51354">
    <property type="entry name" value="GLUTAREDOXIN_2"/>
    <property type="match status" value="1"/>
</dbReference>
<proteinExistence type="predicted"/>
<sequence>MKLMTFIFTAFIFCCTLTSYAQADRIIISEEKKGRRIVLFAENTTDEALNIFILIDAKGYRRSADKPILMDVPAKRKLPVTTLIELNLETASYTYELIINEELDNTKEISFKNSVSDIERVIKDKLVMFSKSDCDRCEQLNDELKNRRIMFRNFNIDEDPVLYKQFMAFIQNSYTEKTEIRFPVIWNKNEVIFGYDELETLIPTLK</sequence>
<protein>
    <recommendedName>
        <fullName evidence="2">Glutaredoxin domain-containing protein</fullName>
    </recommendedName>
</protein>
<comment type="caution">
    <text evidence="3">The sequence shown here is derived from an EMBL/GenBank/DDBJ whole genome shotgun (WGS) entry which is preliminary data.</text>
</comment>
<dbReference type="SUPFAM" id="SSF52833">
    <property type="entry name" value="Thioredoxin-like"/>
    <property type="match status" value="1"/>
</dbReference>
<dbReference type="Gene3D" id="3.40.30.10">
    <property type="entry name" value="Glutaredoxin"/>
    <property type="match status" value="1"/>
</dbReference>
<accession>A0A5J4IZM0</accession>
<gene>
    <name evidence="3" type="ORF">ULMA_10510</name>
</gene>
<dbReference type="InterPro" id="IPR036249">
    <property type="entry name" value="Thioredoxin-like_sf"/>
</dbReference>